<feature type="transmembrane region" description="Helical" evidence="2">
    <location>
        <begin position="111"/>
        <end position="130"/>
    </location>
</feature>
<comment type="caution">
    <text evidence="3">The sequence shown here is derived from an EMBL/GenBank/DDBJ whole genome shotgun (WGS) entry which is preliminary data.</text>
</comment>
<keyword evidence="2" id="KW-1133">Transmembrane helix</keyword>
<evidence type="ECO:0000313" key="4">
    <source>
        <dbReference type="Proteomes" id="UP000460318"/>
    </source>
</evidence>
<keyword evidence="4" id="KW-1185">Reference proteome</keyword>
<organism evidence="3 4">
    <name type="scientific">Paenibacillus dendrobii</name>
    <dbReference type="NCBI Taxonomy" id="2691084"/>
    <lineage>
        <taxon>Bacteria</taxon>
        <taxon>Bacillati</taxon>
        <taxon>Bacillota</taxon>
        <taxon>Bacilli</taxon>
        <taxon>Bacillales</taxon>
        <taxon>Paenibacillaceae</taxon>
        <taxon>Paenibacillus</taxon>
    </lineage>
</organism>
<protein>
    <submittedName>
        <fullName evidence="3">Uncharacterized protein</fullName>
    </submittedName>
</protein>
<evidence type="ECO:0000256" key="1">
    <source>
        <dbReference type="SAM" id="MobiDB-lite"/>
    </source>
</evidence>
<dbReference type="RefSeq" id="WP_160496405.1">
    <property type="nucleotide sequence ID" value="NZ_WUBI01000001.1"/>
</dbReference>
<proteinExistence type="predicted"/>
<dbReference type="AlphaFoldDB" id="A0A7X3IFA6"/>
<evidence type="ECO:0000256" key="2">
    <source>
        <dbReference type="SAM" id="Phobius"/>
    </source>
</evidence>
<dbReference type="Proteomes" id="UP000460318">
    <property type="component" value="Unassembled WGS sequence"/>
</dbReference>
<keyword evidence="2" id="KW-0472">Membrane</keyword>
<gene>
    <name evidence="3" type="ORF">GRF59_04280</name>
</gene>
<feature type="transmembrane region" description="Helical" evidence="2">
    <location>
        <begin position="6"/>
        <end position="24"/>
    </location>
</feature>
<accession>A0A7X3IFA6</accession>
<sequence length="189" mass="21816">MILFLIMLGLVIAGVVFVVYRKTIKDTLELFRKFNVPDPSTIVLDPKLDSEIARYRNCFDIKQLEDIHTELKVRQGNAVETTSKIIGTIYLPMSAVVLTLMGLFSDLTFPYYFFWALIIFILAFIVMAYIDSYFTQKNKTFIEGQLVVVEKRIAELEAEKTVNSARQTTPPPKPQKYYGNQKKKSNRKK</sequence>
<name>A0A7X3IFA6_9BACL</name>
<dbReference type="EMBL" id="WUBI01000001">
    <property type="protein sequence ID" value="MWV42837.1"/>
    <property type="molecule type" value="Genomic_DNA"/>
</dbReference>
<evidence type="ECO:0000313" key="3">
    <source>
        <dbReference type="EMBL" id="MWV42837.1"/>
    </source>
</evidence>
<feature type="region of interest" description="Disordered" evidence="1">
    <location>
        <begin position="160"/>
        <end position="189"/>
    </location>
</feature>
<keyword evidence="2" id="KW-0812">Transmembrane</keyword>
<feature type="transmembrane region" description="Helical" evidence="2">
    <location>
        <begin position="85"/>
        <end position="105"/>
    </location>
</feature>
<reference evidence="3 4" key="1">
    <citation type="submission" date="2019-12" db="EMBL/GenBank/DDBJ databases">
        <title>Paenibacillus sp. nov., an endophytic bacterium isolated from the stem of Dendrobium.</title>
        <authorList>
            <person name="Zhao R."/>
        </authorList>
    </citation>
    <scope>NUCLEOTIDE SEQUENCE [LARGE SCALE GENOMIC DNA]</scope>
    <source>
        <strain evidence="3 4">HJL G12</strain>
    </source>
</reference>